<protein>
    <submittedName>
        <fullName evidence="2">RES family NAD+ phosphorylase</fullName>
    </submittedName>
</protein>
<sequence length="387" mass="44652">MLTNWDLIEDGAKMELSWLLNDFICNDLYAPFVVKLDNDYYSCLMEKYNIVFNQAEKAGADDGSLAIIKKYRNKILEALRSYYKADIAKSNTIIRNLVSEVRSDSFAVAKLGESWAFPGNRSQEIQFFRSRKGSPSSAYAAKEMLHLPKSLRSKTRSYRFSIPGSPAYYLANSSYGCWIETEFPPEIDFNVSPVVLDGTQKILNLAINVRDFGGLDGFDEGRVHCWLKLFMLMIATSYRIDEAGRTFKSEYIVSQAIMMACKKLGLDGVAYYSRRVEDDVFARCAVNLALFVNYDQHKEYSPLIKHMKIDDSFNYALYKQLSPSLRCRDYELRSVDHAYITNIGSYDRQHPYRETEFFEFDRYLFATWQGKTNGRGKDDLPWDVSVD</sequence>
<feature type="domain" description="RES" evidence="1">
    <location>
        <begin position="154"/>
        <end position="292"/>
    </location>
</feature>
<gene>
    <name evidence="2" type="ORF">IAA22_02250</name>
</gene>
<evidence type="ECO:0000313" key="2">
    <source>
        <dbReference type="EMBL" id="HIZ17920.1"/>
    </source>
</evidence>
<dbReference type="AlphaFoldDB" id="A0A9D2DJG1"/>
<dbReference type="Proteomes" id="UP000824029">
    <property type="component" value="Unassembled WGS sequence"/>
</dbReference>
<evidence type="ECO:0000313" key="3">
    <source>
        <dbReference type="Proteomes" id="UP000824029"/>
    </source>
</evidence>
<proteinExistence type="predicted"/>
<dbReference type="Pfam" id="PF08808">
    <property type="entry name" value="RES"/>
    <property type="match status" value="1"/>
</dbReference>
<accession>A0A9D2DJG1</accession>
<dbReference type="EMBL" id="DXBZ01000043">
    <property type="protein sequence ID" value="HIZ17920.1"/>
    <property type="molecule type" value="Genomic_DNA"/>
</dbReference>
<comment type="caution">
    <text evidence="2">The sequence shown here is derived from an EMBL/GenBank/DDBJ whole genome shotgun (WGS) entry which is preliminary data.</text>
</comment>
<reference evidence="2" key="1">
    <citation type="journal article" date="2021" name="PeerJ">
        <title>Extensive microbial diversity within the chicken gut microbiome revealed by metagenomics and culture.</title>
        <authorList>
            <person name="Gilroy R."/>
            <person name="Ravi A."/>
            <person name="Getino M."/>
            <person name="Pursley I."/>
            <person name="Horton D.L."/>
            <person name="Alikhan N.F."/>
            <person name="Baker D."/>
            <person name="Gharbi K."/>
            <person name="Hall N."/>
            <person name="Watson M."/>
            <person name="Adriaenssens E.M."/>
            <person name="Foster-Nyarko E."/>
            <person name="Jarju S."/>
            <person name="Secka A."/>
            <person name="Antonio M."/>
            <person name="Oren A."/>
            <person name="Chaudhuri R.R."/>
            <person name="La Ragione R."/>
            <person name="Hildebrand F."/>
            <person name="Pallen M.J."/>
        </authorList>
    </citation>
    <scope>NUCLEOTIDE SEQUENCE</scope>
    <source>
        <strain evidence="2">ChiHecolR3B27-1887</strain>
    </source>
</reference>
<organism evidence="2 3">
    <name type="scientific">Candidatus Olsenella stercoravium</name>
    <dbReference type="NCBI Taxonomy" id="2838713"/>
    <lineage>
        <taxon>Bacteria</taxon>
        <taxon>Bacillati</taxon>
        <taxon>Actinomycetota</taxon>
        <taxon>Coriobacteriia</taxon>
        <taxon>Coriobacteriales</taxon>
        <taxon>Atopobiaceae</taxon>
        <taxon>Olsenella</taxon>
    </lineage>
</organism>
<dbReference type="InterPro" id="IPR014914">
    <property type="entry name" value="RES_dom"/>
</dbReference>
<reference evidence="2" key="2">
    <citation type="submission" date="2021-04" db="EMBL/GenBank/DDBJ databases">
        <authorList>
            <person name="Gilroy R."/>
        </authorList>
    </citation>
    <scope>NUCLEOTIDE SEQUENCE</scope>
    <source>
        <strain evidence="2">ChiHecolR3B27-1887</strain>
    </source>
</reference>
<evidence type="ECO:0000259" key="1">
    <source>
        <dbReference type="Pfam" id="PF08808"/>
    </source>
</evidence>
<name>A0A9D2DJG1_9ACTN</name>